<dbReference type="Proteomes" id="UP000298416">
    <property type="component" value="Unassembled WGS sequence"/>
</dbReference>
<keyword evidence="2" id="KW-1185">Reference proteome</keyword>
<dbReference type="InterPro" id="IPR043459">
    <property type="entry name" value="NFD6/NOXY2-like"/>
</dbReference>
<organism evidence="1">
    <name type="scientific">Salvia splendens</name>
    <name type="common">Scarlet sage</name>
    <dbReference type="NCBI Taxonomy" id="180675"/>
    <lineage>
        <taxon>Eukaryota</taxon>
        <taxon>Viridiplantae</taxon>
        <taxon>Streptophyta</taxon>
        <taxon>Embryophyta</taxon>
        <taxon>Tracheophyta</taxon>
        <taxon>Spermatophyta</taxon>
        <taxon>Magnoliopsida</taxon>
        <taxon>eudicotyledons</taxon>
        <taxon>Gunneridae</taxon>
        <taxon>Pentapetalae</taxon>
        <taxon>asterids</taxon>
        <taxon>lamiids</taxon>
        <taxon>Lamiales</taxon>
        <taxon>Lamiaceae</taxon>
        <taxon>Nepetoideae</taxon>
        <taxon>Mentheae</taxon>
        <taxon>Salviinae</taxon>
        <taxon>Salvia</taxon>
        <taxon>Salvia subgen. Calosphace</taxon>
        <taxon>core Calosphace</taxon>
    </lineage>
</organism>
<comment type="caution">
    <text evidence="1">The sequence shown here is derived from an EMBL/GenBank/DDBJ whole genome shotgun (WGS) entry which is preliminary data.</text>
</comment>
<gene>
    <name evidence="1" type="ORF">SASPL_121374</name>
</gene>
<reference evidence="1" key="2">
    <citation type="submission" date="2020-08" db="EMBL/GenBank/DDBJ databases">
        <title>Plant Genome Project.</title>
        <authorList>
            <person name="Zhang R.-G."/>
        </authorList>
    </citation>
    <scope>NUCLEOTIDE SEQUENCE</scope>
    <source>
        <strain evidence="1">Huo1</strain>
        <tissue evidence="1">Leaf</tissue>
    </source>
</reference>
<evidence type="ECO:0000313" key="2">
    <source>
        <dbReference type="Proteomes" id="UP000298416"/>
    </source>
</evidence>
<dbReference type="GO" id="GO:0005739">
    <property type="term" value="C:mitochondrion"/>
    <property type="evidence" value="ECO:0007669"/>
    <property type="project" value="TreeGrafter"/>
</dbReference>
<sequence>MASFAARSVLRSAARISVGVKPRAPPSPFRLPSQNPLSARIFRSPVEMSSVSVASMLPYHTATASALLTSMLSVAPRTHAWTIEGLAQSSLNERGVFFSSCRVRKDIDEGLEKEAWGDGIEEKQRRNFRINHSLQAQKAEAVFLKLGLFIDHPAKKLLGNLFLV</sequence>
<dbReference type="PANTHER" id="PTHR33156:SF59">
    <property type="entry name" value="PROTEIN NUCLEAR FUSION DEFECTIVE 6, CHLOROPLASTIC_MITOCHONDRIAL-LIKE"/>
    <property type="match status" value="1"/>
</dbReference>
<dbReference type="AlphaFoldDB" id="A0A8X8ZUQ3"/>
<evidence type="ECO:0000313" key="1">
    <source>
        <dbReference type="EMBL" id="KAG6419162.1"/>
    </source>
</evidence>
<evidence type="ECO:0008006" key="3">
    <source>
        <dbReference type="Google" id="ProtNLM"/>
    </source>
</evidence>
<name>A0A8X8ZUQ3_SALSN</name>
<dbReference type="EMBL" id="PNBA02000007">
    <property type="protein sequence ID" value="KAG6419162.1"/>
    <property type="molecule type" value="Genomic_DNA"/>
</dbReference>
<proteinExistence type="predicted"/>
<dbReference type="PANTHER" id="PTHR33156">
    <property type="entry name" value="OS02G0230000 PROTEIN"/>
    <property type="match status" value="1"/>
</dbReference>
<protein>
    <recommendedName>
        <fullName evidence="3">Protein NUCLEAR FUSION DEFECTIVE 6, chloroplastic/mitochondrial-like</fullName>
    </recommendedName>
</protein>
<accession>A0A8X8ZUQ3</accession>
<reference evidence="1" key="1">
    <citation type="submission" date="2018-01" db="EMBL/GenBank/DDBJ databases">
        <authorList>
            <person name="Mao J.F."/>
        </authorList>
    </citation>
    <scope>NUCLEOTIDE SEQUENCE</scope>
    <source>
        <strain evidence="1">Huo1</strain>
        <tissue evidence="1">Leaf</tissue>
    </source>
</reference>